<comment type="caution">
    <text evidence="2">The sequence shown here is derived from an EMBL/GenBank/DDBJ whole genome shotgun (WGS) entry which is preliminary data.</text>
</comment>
<protein>
    <recommendedName>
        <fullName evidence="1">BPL/LPL catalytic domain-containing protein</fullName>
    </recommendedName>
</protein>
<dbReference type="InterPro" id="IPR045864">
    <property type="entry name" value="aa-tRNA-synth_II/BPL/LPL"/>
</dbReference>
<dbReference type="InterPro" id="IPR004143">
    <property type="entry name" value="BPL_LPL_catalytic"/>
</dbReference>
<sequence>RPTGGRALLHTDELTYAVIAASTNQHVAGGVLQSYQHLSLGLVAALTMLGLHVEVQPNIPVPEEQRTNPVCFQAPSAYEITVGGRKLIGSAQVRRRGGVLQHGSLPLKGDITRICQVLRFEDEASSQQSAQYIRERAATVEELMGRPVPWQQAAEALIEGFTRALGLSLDLEPPTEAEYQLAEMLVSSRYNHSGWTERI</sequence>
<dbReference type="EMBL" id="BARS01000483">
    <property type="protein sequence ID" value="GAF78026.1"/>
    <property type="molecule type" value="Genomic_DNA"/>
</dbReference>
<dbReference type="Gene3D" id="3.30.930.10">
    <property type="entry name" value="Bira Bifunctional Protein, Domain 2"/>
    <property type="match status" value="1"/>
</dbReference>
<organism evidence="2">
    <name type="scientific">marine sediment metagenome</name>
    <dbReference type="NCBI Taxonomy" id="412755"/>
    <lineage>
        <taxon>unclassified sequences</taxon>
        <taxon>metagenomes</taxon>
        <taxon>ecological metagenomes</taxon>
    </lineage>
</organism>
<accession>X0SSC4</accession>
<dbReference type="PANTHER" id="PTHR43679">
    <property type="entry name" value="OCTANOYLTRANSFERASE LIPM-RELATED"/>
    <property type="match status" value="1"/>
</dbReference>
<dbReference type="InterPro" id="IPR050664">
    <property type="entry name" value="Octanoyltrans_LipM/LipL"/>
</dbReference>
<dbReference type="AlphaFoldDB" id="X0SSC4"/>
<reference evidence="2" key="1">
    <citation type="journal article" date="2014" name="Front. Microbiol.">
        <title>High frequency of phylogenetically diverse reductive dehalogenase-homologous genes in deep subseafloor sedimentary metagenomes.</title>
        <authorList>
            <person name="Kawai M."/>
            <person name="Futagami T."/>
            <person name="Toyoda A."/>
            <person name="Takaki Y."/>
            <person name="Nishi S."/>
            <person name="Hori S."/>
            <person name="Arai W."/>
            <person name="Tsubouchi T."/>
            <person name="Morono Y."/>
            <person name="Uchiyama I."/>
            <person name="Ito T."/>
            <person name="Fujiyama A."/>
            <person name="Inagaki F."/>
            <person name="Takami H."/>
        </authorList>
    </citation>
    <scope>NUCLEOTIDE SEQUENCE</scope>
    <source>
        <strain evidence="2">Expedition CK06-06</strain>
    </source>
</reference>
<feature type="non-terminal residue" evidence="2">
    <location>
        <position position="1"/>
    </location>
</feature>
<proteinExistence type="predicted"/>
<dbReference type="SUPFAM" id="SSF55681">
    <property type="entry name" value="Class II aaRS and biotin synthetases"/>
    <property type="match status" value="1"/>
</dbReference>
<dbReference type="PROSITE" id="PS51733">
    <property type="entry name" value="BPL_LPL_CATALYTIC"/>
    <property type="match status" value="1"/>
</dbReference>
<evidence type="ECO:0000259" key="1">
    <source>
        <dbReference type="PROSITE" id="PS51733"/>
    </source>
</evidence>
<gene>
    <name evidence="2" type="ORF">S01H1_01165</name>
</gene>
<dbReference type="Pfam" id="PF21948">
    <property type="entry name" value="LplA-B_cat"/>
    <property type="match status" value="1"/>
</dbReference>
<name>X0SSC4_9ZZZZ</name>
<evidence type="ECO:0000313" key="2">
    <source>
        <dbReference type="EMBL" id="GAF78026.1"/>
    </source>
</evidence>
<dbReference type="PANTHER" id="PTHR43679:SF2">
    <property type="entry name" value="OCTANOYL-[GCVH]:PROTEIN N-OCTANOYLTRANSFERASE"/>
    <property type="match status" value="1"/>
</dbReference>
<feature type="domain" description="BPL/LPL catalytic" evidence="1">
    <location>
        <begin position="1"/>
        <end position="169"/>
    </location>
</feature>